<dbReference type="RefSeq" id="WP_254153307.1">
    <property type="nucleotide sequence ID" value="NZ_JAHESD010000014.1"/>
</dbReference>
<evidence type="ECO:0000313" key="3">
    <source>
        <dbReference type="EMBL" id="MBT1703342.1"/>
    </source>
</evidence>
<evidence type="ECO:0000259" key="2">
    <source>
        <dbReference type="Pfam" id="PF03779"/>
    </source>
</evidence>
<accession>A0ABS5VRC5</accession>
<organism evidence="3 4">
    <name type="scientific">Chryseosolibacter indicus</name>
    <dbReference type="NCBI Taxonomy" id="2782351"/>
    <lineage>
        <taxon>Bacteria</taxon>
        <taxon>Pseudomonadati</taxon>
        <taxon>Bacteroidota</taxon>
        <taxon>Cytophagia</taxon>
        <taxon>Cytophagales</taxon>
        <taxon>Chryseotaleaceae</taxon>
        <taxon>Chryseosolibacter</taxon>
    </lineage>
</organism>
<feature type="transmembrane region" description="Helical" evidence="1">
    <location>
        <begin position="69"/>
        <end position="86"/>
    </location>
</feature>
<protein>
    <submittedName>
        <fullName evidence="3">SPW repeat protein</fullName>
    </submittedName>
</protein>
<sequence length="132" mass="14493">MKVIPTRVHGVLDYLVGIFLIAAPWLLGFAGNGAETWVPVILGIGAILYSLMTNYELGASKMLSMRTHLNMDLLSGAFLAISPWLFGFNEYVYLPHLLLGIMEIGVALLTDPVPAHATNNSVLTDRQHRHAH</sequence>
<name>A0ABS5VRC5_9BACT</name>
<gene>
    <name evidence="3" type="ORF">KK060_08635</name>
</gene>
<keyword evidence="1" id="KW-1133">Transmembrane helix</keyword>
<feature type="transmembrane region" description="Helical" evidence="1">
    <location>
        <begin position="37"/>
        <end position="57"/>
    </location>
</feature>
<keyword evidence="1" id="KW-0472">Membrane</keyword>
<keyword evidence="4" id="KW-1185">Reference proteome</keyword>
<dbReference type="Pfam" id="PF03779">
    <property type="entry name" value="SPW"/>
    <property type="match status" value="1"/>
</dbReference>
<dbReference type="EMBL" id="JAHESD010000014">
    <property type="protein sequence ID" value="MBT1703342.1"/>
    <property type="molecule type" value="Genomic_DNA"/>
</dbReference>
<evidence type="ECO:0000256" key="1">
    <source>
        <dbReference type="SAM" id="Phobius"/>
    </source>
</evidence>
<dbReference type="InterPro" id="IPR005530">
    <property type="entry name" value="SPW"/>
</dbReference>
<feature type="transmembrane region" description="Helical" evidence="1">
    <location>
        <begin position="12"/>
        <end position="31"/>
    </location>
</feature>
<dbReference type="Proteomes" id="UP000772618">
    <property type="component" value="Unassembled WGS sequence"/>
</dbReference>
<keyword evidence="1" id="KW-0812">Transmembrane</keyword>
<comment type="caution">
    <text evidence="3">The sequence shown here is derived from an EMBL/GenBank/DDBJ whole genome shotgun (WGS) entry which is preliminary data.</text>
</comment>
<evidence type="ECO:0000313" key="4">
    <source>
        <dbReference type="Proteomes" id="UP000772618"/>
    </source>
</evidence>
<feature type="domain" description="SPW repeat-containing integral membrane" evidence="2">
    <location>
        <begin position="9"/>
        <end position="108"/>
    </location>
</feature>
<proteinExistence type="predicted"/>
<reference evidence="3 4" key="1">
    <citation type="submission" date="2021-05" db="EMBL/GenBank/DDBJ databases">
        <title>A Polyphasic approach of four new species of the genus Ohtaekwangia: Ohtaekwangia histidinii sp. nov., Ohtaekwangia cretensis sp. nov., Ohtaekwangia indiensis sp. nov., Ohtaekwangia reichenbachii sp. nov. from diverse environment.</title>
        <authorList>
            <person name="Octaviana S."/>
        </authorList>
    </citation>
    <scope>NUCLEOTIDE SEQUENCE [LARGE SCALE GENOMIC DNA]</scope>
    <source>
        <strain evidence="3 4">PWU20</strain>
    </source>
</reference>